<sequence length="568" mass="63317">MMSKRLGELLVDKGLVTKGQIDEALQIQKEKGGMLASILLNLGYADRKTLGIYLSKVMNVKFVDITTVDVDDSVLNLVPPDIALKYIVMPIRRRGNFLSVAMLDPLNFSLMDNLKFTTSFEIEPLVAIESDLEKKVNTYYKSASMIAQISDEDDIDIGEEDVQVIEEGEEESEFELTAASESAPVVKLVNKILMTAIEKSAADIHIEPYEKEMRIRYRIDGILHEIDKPRKSLHKGVVQRIKILSVMDITEKRRPQDGRIRLNFKGRPIDFRVSVVPTIYGEKVAIRILDRQAVSFDLSKLGFSKSMIKITKKNIHNPHGIILVTGPTGSGKTTTLYAMLNEINDIGINITTAEDPVEYTIEGINQLQVNEAIGLTFAKALRSYLRQDPNVIMVGEIRDKETAEIAIRASLTGHLVLSTMHTNSASSTITRIVNMGVEPFLVASTLNLIISQRLMKKICKNCRYEVEPDVSILKSAMIDPNLLKDSKLYKGSGCKECMNTGYKGMVGAFEMISITPKIRHGILDGISTDELNKLAIKEGMITLRDAALDLLKEGVTDLENVLKETTIR</sequence>
<dbReference type="Pfam" id="PF00437">
    <property type="entry name" value="T2SSE"/>
    <property type="match status" value="1"/>
</dbReference>
<dbReference type="InterPro" id="IPR003593">
    <property type="entry name" value="AAA+_ATPase"/>
</dbReference>
<dbReference type="InterPro" id="IPR001482">
    <property type="entry name" value="T2SS/T4SS_dom"/>
</dbReference>
<gene>
    <name evidence="5" type="ORF">DRP43_00240</name>
</gene>
<dbReference type="InterPro" id="IPR027417">
    <property type="entry name" value="P-loop_NTPase"/>
</dbReference>
<accession>A0A660SRC6</accession>
<name>A0A660SRC6_UNCT6</name>
<dbReference type="Gene3D" id="3.30.450.90">
    <property type="match status" value="1"/>
</dbReference>
<dbReference type="Pfam" id="PF05157">
    <property type="entry name" value="MshEN"/>
    <property type="match status" value="1"/>
</dbReference>
<evidence type="ECO:0000256" key="3">
    <source>
        <dbReference type="ARBA" id="ARBA00022840"/>
    </source>
</evidence>
<evidence type="ECO:0000256" key="1">
    <source>
        <dbReference type="ARBA" id="ARBA00006611"/>
    </source>
</evidence>
<dbReference type="PANTHER" id="PTHR30258">
    <property type="entry name" value="TYPE II SECRETION SYSTEM PROTEIN GSPE-RELATED"/>
    <property type="match status" value="1"/>
</dbReference>
<dbReference type="AlphaFoldDB" id="A0A660SRC6"/>
<evidence type="ECO:0000256" key="2">
    <source>
        <dbReference type="ARBA" id="ARBA00022741"/>
    </source>
</evidence>
<reference evidence="5 6" key="1">
    <citation type="submission" date="2018-06" db="EMBL/GenBank/DDBJ databases">
        <title>Extensive metabolic versatility and redundancy in microbially diverse, dynamic hydrothermal sediments.</title>
        <authorList>
            <person name="Dombrowski N."/>
            <person name="Teske A."/>
            <person name="Baker B.J."/>
        </authorList>
    </citation>
    <scope>NUCLEOTIDE SEQUENCE [LARGE SCALE GENOMIC DNA]</scope>
    <source>
        <strain evidence="5">B10_G13</strain>
    </source>
</reference>
<dbReference type="GO" id="GO:0005886">
    <property type="term" value="C:plasma membrane"/>
    <property type="evidence" value="ECO:0007669"/>
    <property type="project" value="TreeGrafter"/>
</dbReference>
<keyword evidence="2" id="KW-0547">Nucleotide-binding</keyword>
<dbReference type="Proteomes" id="UP000271125">
    <property type="component" value="Unassembled WGS sequence"/>
</dbReference>
<comment type="similarity">
    <text evidence="1">Belongs to the GSP E family.</text>
</comment>
<proteinExistence type="inferred from homology"/>
<dbReference type="FunFam" id="3.30.300.160:FF:000002">
    <property type="entry name" value="Type II secretion system protein E"/>
    <property type="match status" value="1"/>
</dbReference>
<organism evidence="5 6">
    <name type="scientific">candidate division TA06 bacterium</name>
    <dbReference type="NCBI Taxonomy" id="2250710"/>
    <lineage>
        <taxon>Bacteria</taxon>
        <taxon>Bacteria division TA06</taxon>
    </lineage>
</organism>
<dbReference type="Gene3D" id="3.30.300.160">
    <property type="entry name" value="Type II secretion system, protein E, N-terminal domain"/>
    <property type="match status" value="1"/>
</dbReference>
<evidence type="ECO:0000313" key="5">
    <source>
        <dbReference type="EMBL" id="RKX72626.1"/>
    </source>
</evidence>
<dbReference type="FunFam" id="3.40.50.300:FF:000398">
    <property type="entry name" value="Type IV pilus assembly ATPase PilB"/>
    <property type="match status" value="1"/>
</dbReference>
<dbReference type="EMBL" id="QNBD01000006">
    <property type="protein sequence ID" value="RKX72626.1"/>
    <property type="molecule type" value="Genomic_DNA"/>
</dbReference>
<dbReference type="InterPro" id="IPR007831">
    <property type="entry name" value="T2SS_GspE_N"/>
</dbReference>
<evidence type="ECO:0000313" key="6">
    <source>
        <dbReference type="Proteomes" id="UP000271125"/>
    </source>
</evidence>
<protein>
    <submittedName>
        <fullName evidence="5">Type II secretion system protein GspE</fullName>
    </submittedName>
</protein>
<dbReference type="CDD" id="cd01129">
    <property type="entry name" value="PulE-GspE-like"/>
    <property type="match status" value="1"/>
</dbReference>
<feature type="domain" description="AAA+ ATPase" evidence="4">
    <location>
        <begin position="318"/>
        <end position="436"/>
    </location>
</feature>
<keyword evidence="3" id="KW-0067">ATP-binding</keyword>
<dbReference type="FunFam" id="3.30.450.90:FF:000001">
    <property type="entry name" value="Type II secretion system ATPase GspE"/>
    <property type="match status" value="1"/>
</dbReference>
<evidence type="ECO:0000259" key="4">
    <source>
        <dbReference type="SMART" id="SM00382"/>
    </source>
</evidence>
<dbReference type="SUPFAM" id="SSF160246">
    <property type="entry name" value="EspE N-terminal domain-like"/>
    <property type="match status" value="1"/>
</dbReference>
<dbReference type="GO" id="GO:0016887">
    <property type="term" value="F:ATP hydrolysis activity"/>
    <property type="evidence" value="ECO:0007669"/>
    <property type="project" value="TreeGrafter"/>
</dbReference>
<dbReference type="GO" id="GO:0005524">
    <property type="term" value="F:ATP binding"/>
    <property type="evidence" value="ECO:0007669"/>
    <property type="project" value="UniProtKB-KW"/>
</dbReference>
<dbReference type="SUPFAM" id="SSF52540">
    <property type="entry name" value="P-loop containing nucleoside triphosphate hydrolases"/>
    <property type="match status" value="1"/>
</dbReference>
<comment type="caution">
    <text evidence="5">The sequence shown here is derived from an EMBL/GenBank/DDBJ whole genome shotgun (WGS) entry which is preliminary data.</text>
</comment>
<dbReference type="PANTHER" id="PTHR30258:SF1">
    <property type="entry name" value="PROTEIN TRANSPORT PROTEIN HOFB HOMOLOG"/>
    <property type="match status" value="1"/>
</dbReference>
<dbReference type="Gene3D" id="3.40.50.300">
    <property type="entry name" value="P-loop containing nucleotide triphosphate hydrolases"/>
    <property type="match status" value="1"/>
</dbReference>
<dbReference type="SMART" id="SM00382">
    <property type="entry name" value="AAA"/>
    <property type="match status" value="1"/>
</dbReference>
<dbReference type="InterPro" id="IPR037257">
    <property type="entry name" value="T2SS_E_N_sf"/>
</dbReference>